<keyword evidence="1" id="KW-0472">Membrane</keyword>
<name>A0A1T5D2N1_9FLAO</name>
<organism evidence="2 3">
    <name type="scientific">Maribacter arcticus</name>
    <dbReference type="NCBI Taxonomy" id="561365"/>
    <lineage>
        <taxon>Bacteria</taxon>
        <taxon>Pseudomonadati</taxon>
        <taxon>Bacteroidota</taxon>
        <taxon>Flavobacteriia</taxon>
        <taxon>Flavobacteriales</taxon>
        <taxon>Flavobacteriaceae</taxon>
        <taxon>Maribacter</taxon>
    </lineage>
</organism>
<gene>
    <name evidence="2" type="ORF">SAMN05660866_02629</name>
</gene>
<keyword evidence="3" id="KW-1185">Reference proteome</keyword>
<accession>A0A1T5D2N1</accession>
<feature type="transmembrane region" description="Helical" evidence="1">
    <location>
        <begin position="98"/>
        <end position="115"/>
    </location>
</feature>
<dbReference type="OrthoDB" id="1050370at2"/>
<reference evidence="3" key="1">
    <citation type="submission" date="2017-02" db="EMBL/GenBank/DDBJ databases">
        <authorList>
            <person name="Varghese N."/>
            <person name="Submissions S."/>
        </authorList>
    </citation>
    <scope>NUCLEOTIDE SEQUENCE [LARGE SCALE GENOMIC DNA]</scope>
    <source>
        <strain evidence="3">DSM 23546</strain>
    </source>
</reference>
<feature type="transmembrane region" description="Helical" evidence="1">
    <location>
        <begin position="71"/>
        <end position="92"/>
    </location>
</feature>
<evidence type="ECO:0000256" key="1">
    <source>
        <dbReference type="SAM" id="Phobius"/>
    </source>
</evidence>
<proteinExistence type="predicted"/>
<keyword evidence="1" id="KW-1133">Transmembrane helix</keyword>
<evidence type="ECO:0000313" key="2">
    <source>
        <dbReference type="EMBL" id="SKB65964.1"/>
    </source>
</evidence>
<keyword evidence="1" id="KW-0812">Transmembrane</keyword>
<protein>
    <recommendedName>
        <fullName evidence="4">VanZ like family protein</fullName>
    </recommendedName>
</protein>
<feature type="transmembrane region" description="Helical" evidence="1">
    <location>
        <begin position="41"/>
        <end position="59"/>
    </location>
</feature>
<feature type="transmembrane region" description="Helical" evidence="1">
    <location>
        <begin position="12"/>
        <end position="29"/>
    </location>
</feature>
<dbReference type="AlphaFoldDB" id="A0A1T5D2N1"/>
<evidence type="ECO:0000313" key="3">
    <source>
        <dbReference type="Proteomes" id="UP000190339"/>
    </source>
</evidence>
<dbReference type="Proteomes" id="UP000190339">
    <property type="component" value="Unassembled WGS sequence"/>
</dbReference>
<dbReference type="EMBL" id="FUYL01000008">
    <property type="protein sequence ID" value="SKB65964.1"/>
    <property type="molecule type" value="Genomic_DNA"/>
</dbReference>
<sequence>MADKRIQQKNYILLFIVSIIIFIIFRFPYREFIYENNIYDLYIADVAPNFWAVAMYFFFKKSFKKSPSNIRLALGSLLGLVVYEIWIQKYIYNAIFDYRDIIASLVAAILTYFLCEYLDKKLHKTNV</sequence>
<evidence type="ECO:0008006" key="4">
    <source>
        <dbReference type="Google" id="ProtNLM"/>
    </source>
</evidence>
<dbReference type="RefSeq" id="WP_143814499.1">
    <property type="nucleotide sequence ID" value="NZ_FUYL01000008.1"/>
</dbReference>